<proteinExistence type="predicted"/>
<evidence type="ECO:0000313" key="2">
    <source>
        <dbReference type="Proteomes" id="UP000028582"/>
    </source>
</evidence>
<sequence>MEQTNAPQTFGEMLQFFAHQQERLQAAMNEQIAAQAARLEAIASRPPATRRAEPPKYTVFLGLSSSHGGEFTYVRYYGFLLFGTNADELVSTVCG</sequence>
<name>A0A080Z5D3_PHYNI</name>
<dbReference type="Proteomes" id="UP000028582">
    <property type="component" value="Unassembled WGS sequence"/>
</dbReference>
<reference evidence="1 2" key="1">
    <citation type="submission" date="2013-11" db="EMBL/GenBank/DDBJ databases">
        <title>The Genome Sequence of Phytophthora parasitica P1976.</title>
        <authorList>
            <consortium name="The Broad Institute Genomics Platform"/>
            <person name="Russ C."/>
            <person name="Tyler B."/>
            <person name="Panabieres F."/>
            <person name="Shan W."/>
            <person name="Tripathy S."/>
            <person name="Grunwald N."/>
            <person name="Machado M."/>
            <person name="Johnson C.S."/>
            <person name="Walker B."/>
            <person name="Young S."/>
            <person name="Zeng Q."/>
            <person name="Gargeya S."/>
            <person name="Fitzgerald M."/>
            <person name="Haas B."/>
            <person name="Abouelleil A."/>
            <person name="Allen A.W."/>
            <person name="Alvarado L."/>
            <person name="Arachchi H.M."/>
            <person name="Berlin A.M."/>
            <person name="Chapman S.B."/>
            <person name="Gainer-Dewar J."/>
            <person name="Goldberg J."/>
            <person name="Griggs A."/>
            <person name="Gujja S."/>
            <person name="Hansen M."/>
            <person name="Howarth C."/>
            <person name="Imamovic A."/>
            <person name="Ireland A."/>
            <person name="Larimer J."/>
            <person name="McCowan C."/>
            <person name="Murphy C."/>
            <person name="Pearson M."/>
            <person name="Poon T.W."/>
            <person name="Priest M."/>
            <person name="Roberts A."/>
            <person name="Saif S."/>
            <person name="Shea T."/>
            <person name="Sisk P."/>
            <person name="Sykes S."/>
            <person name="Wortman J."/>
            <person name="Nusbaum C."/>
            <person name="Birren B."/>
        </authorList>
    </citation>
    <scope>NUCLEOTIDE SEQUENCE [LARGE SCALE GENOMIC DNA]</scope>
    <source>
        <strain evidence="1 2">P1976</strain>
    </source>
</reference>
<evidence type="ECO:0000313" key="1">
    <source>
        <dbReference type="EMBL" id="ETO61844.1"/>
    </source>
</evidence>
<dbReference type="AlphaFoldDB" id="A0A080Z5D3"/>
<accession>A0A080Z5D3</accession>
<comment type="caution">
    <text evidence="1">The sequence shown here is derived from an EMBL/GenBank/DDBJ whole genome shotgun (WGS) entry which is preliminary data.</text>
</comment>
<dbReference type="EMBL" id="ANJA01003710">
    <property type="protein sequence ID" value="ETO61844.1"/>
    <property type="molecule type" value="Genomic_DNA"/>
</dbReference>
<organism evidence="1 2">
    <name type="scientific">Phytophthora nicotianae P1976</name>
    <dbReference type="NCBI Taxonomy" id="1317066"/>
    <lineage>
        <taxon>Eukaryota</taxon>
        <taxon>Sar</taxon>
        <taxon>Stramenopiles</taxon>
        <taxon>Oomycota</taxon>
        <taxon>Peronosporomycetes</taxon>
        <taxon>Peronosporales</taxon>
        <taxon>Peronosporaceae</taxon>
        <taxon>Phytophthora</taxon>
    </lineage>
</organism>
<protein>
    <submittedName>
        <fullName evidence="1">Uncharacterized protein</fullName>
    </submittedName>
</protein>
<gene>
    <name evidence="1" type="ORF">F444_20197</name>
</gene>